<dbReference type="PANTHER" id="PTHR46112:SF2">
    <property type="entry name" value="XAA-PRO AMINOPEPTIDASE P-RELATED"/>
    <property type="match status" value="1"/>
</dbReference>
<feature type="domain" description="Creatinase N-terminal" evidence="2">
    <location>
        <begin position="20"/>
        <end position="164"/>
    </location>
</feature>
<dbReference type="AlphaFoldDB" id="A0A160TU61"/>
<feature type="domain" description="Peptidase M24" evidence="1">
    <location>
        <begin position="172"/>
        <end position="380"/>
    </location>
</feature>
<evidence type="ECO:0000313" key="3">
    <source>
        <dbReference type="EMBL" id="CUS51825.1"/>
    </source>
</evidence>
<dbReference type="PANTHER" id="PTHR46112">
    <property type="entry name" value="AMINOPEPTIDASE"/>
    <property type="match status" value="1"/>
</dbReference>
<dbReference type="InterPro" id="IPR029149">
    <property type="entry name" value="Creatin/AminoP/Spt16_N"/>
</dbReference>
<dbReference type="InterPro" id="IPR000587">
    <property type="entry name" value="Creatinase_N"/>
</dbReference>
<dbReference type="InterPro" id="IPR036005">
    <property type="entry name" value="Creatinase/aminopeptidase-like"/>
</dbReference>
<name>A0A160TU61_9ZZZZ</name>
<dbReference type="Pfam" id="PF00557">
    <property type="entry name" value="Peptidase_M24"/>
    <property type="match status" value="1"/>
</dbReference>
<dbReference type="SUPFAM" id="SSF53092">
    <property type="entry name" value="Creatinase/prolidase N-terminal domain"/>
    <property type="match status" value="1"/>
</dbReference>
<dbReference type="SUPFAM" id="SSF55920">
    <property type="entry name" value="Creatinase/aminopeptidase"/>
    <property type="match status" value="1"/>
</dbReference>
<dbReference type="Gene3D" id="3.90.230.10">
    <property type="entry name" value="Creatinase/methionine aminopeptidase superfamily"/>
    <property type="match status" value="1"/>
</dbReference>
<dbReference type="Gene3D" id="3.40.350.10">
    <property type="entry name" value="Creatinase/prolidase N-terminal domain"/>
    <property type="match status" value="1"/>
</dbReference>
<reference evidence="3" key="1">
    <citation type="submission" date="2015-10" db="EMBL/GenBank/DDBJ databases">
        <authorList>
            <person name="Gilbert D.G."/>
        </authorList>
    </citation>
    <scope>NUCLEOTIDE SEQUENCE</scope>
</reference>
<dbReference type="InterPro" id="IPR050659">
    <property type="entry name" value="Peptidase_M24B"/>
</dbReference>
<organism evidence="3">
    <name type="scientific">hydrothermal vent metagenome</name>
    <dbReference type="NCBI Taxonomy" id="652676"/>
    <lineage>
        <taxon>unclassified sequences</taxon>
        <taxon>metagenomes</taxon>
        <taxon>ecological metagenomes</taxon>
    </lineage>
</organism>
<dbReference type="CDD" id="cd01066">
    <property type="entry name" value="APP_MetAP"/>
    <property type="match status" value="1"/>
</dbReference>
<accession>A0A160TU61</accession>
<proteinExistence type="predicted"/>
<dbReference type="Pfam" id="PF01321">
    <property type="entry name" value="Creatinase_N"/>
    <property type="match status" value="1"/>
</dbReference>
<gene>
    <name evidence="3" type="ORF">MGWOODY_XGa1640</name>
</gene>
<sequence>MADDNPIYTPPFSKAEYDRRLAETKKRMADAGFDLIVCQDPANMGWLTGFDGWSFYTPQVVLVHLDEEPIWFGRAQDAKAAHITTDIPANNIIGYSEKLIHHATGHPYDELADLIKERGWASARIGVELDAHYYTARAHAHLVKGVPDANVSDSEQLVNWARLVKSEAELVYMREAGAICTAAMNRAIEKVAPGVAQYEVIAEVYSAQILGVKGAYGDYTGLCPLIQVGEGTSTPHLTWSDKPIPQETLVMLEMAGARHHYHAPLTRTLYLGSPPSEVTALTHTIIEGVDAALDMARPGVTCEAVEAVWQKVLNQAGYHKDSRVGYSVGLNYPPDWGERTASLRPGDQTVLQRGMCFHFQSGVWLETLGAAVSESFVVTERGGERLCDVRPELIVID</sequence>
<protein>
    <submittedName>
        <fullName evidence="3">Xaa-Pro dipeptidase</fullName>
    </submittedName>
</protein>
<evidence type="ECO:0000259" key="1">
    <source>
        <dbReference type="Pfam" id="PF00557"/>
    </source>
</evidence>
<dbReference type="EMBL" id="CZRL01000069">
    <property type="protein sequence ID" value="CUS51825.1"/>
    <property type="molecule type" value="Genomic_DNA"/>
</dbReference>
<evidence type="ECO:0000259" key="2">
    <source>
        <dbReference type="Pfam" id="PF01321"/>
    </source>
</evidence>
<dbReference type="InterPro" id="IPR000994">
    <property type="entry name" value="Pept_M24"/>
</dbReference>